<keyword evidence="1" id="KW-0175">Coiled coil</keyword>
<accession>A0A955LKL9</accession>
<keyword evidence="2" id="KW-0812">Transmembrane</keyword>
<proteinExistence type="predicted"/>
<name>A0A955LKL9_UNCKA</name>
<organism evidence="4 5">
    <name type="scientific">candidate division WWE3 bacterium</name>
    <dbReference type="NCBI Taxonomy" id="2053526"/>
    <lineage>
        <taxon>Bacteria</taxon>
        <taxon>Katanobacteria</taxon>
    </lineage>
</organism>
<dbReference type="Proteomes" id="UP000751518">
    <property type="component" value="Unassembled WGS sequence"/>
</dbReference>
<dbReference type="EMBL" id="JAGQKZ010000032">
    <property type="protein sequence ID" value="MCA9392270.1"/>
    <property type="molecule type" value="Genomic_DNA"/>
</dbReference>
<sequence>MIKTAQAPLLRMVMLLVLVSTFGVLVVFLLRLIGMRETQVQENITTQVQTAKEAQDALTQLSTDYEDVLYEQQIKDSQQKALQEAKDQIEAEYERLKSEESTAKLLRIEAIYSDYQLALQKVARNAGVQLDTADADSIIATWGTSFLNEEYDELETSIAQTKESLDSQYQTYLATLPTPTPVPTSPPAQPAVGYSYQSVSTSKGTFGVYLVKLSRSQYTMKTITANTNDCTNNCPAKTLADYVSSNNAYAGINGSYFCPPDYASCSGKTYSFDSAMYNSNLGKWINASHLTWNGLGMVTANGATLKYYQPSTSYDNSSVTAGIVNFPSLLHGGTIVGDTGNLAAYQTQVKGTRGFIGSNDTDFFFGHVSGATVLDVAYVLKALGATNALNLDGGGSSALYVGGSYKVGPGRLLPNAVVFVRN</sequence>
<evidence type="ECO:0000313" key="5">
    <source>
        <dbReference type="Proteomes" id="UP000751518"/>
    </source>
</evidence>
<evidence type="ECO:0000256" key="2">
    <source>
        <dbReference type="SAM" id="Phobius"/>
    </source>
</evidence>
<dbReference type="PANTHER" id="PTHR40446">
    <property type="entry name" value="N-ACETYLGLUCOSAMINE-1-PHOSPHODIESTER ALPHA-N-ACETYLGLUCOSAMINIDASE"/>
    <property type="match status" value="1"/>
</dbReference>
<feature type="coiled-coil region" evidence="1">
    <location>
        <begin position="75"/>
        <end position="106"/>
    </location>
</feature>
<keyword evidence="2" id="KW-1133">Transmembrane helix</keyword>
<dbReference type="GO" id="GO:0016798">
    <property type="term" value="F:hydrolase activity, acting on glycosyl bonds"/>
    <property type="evidence" value="ECO:0007669"/>
    <property type="project" value="UniProtKB-KW"/>
</dbReference>
<comment type="caution">
    <text evidence="4">The sequence shown here is derived from an EMBL/GenBank/DDBJ whole genome shotgun (WGS) entry which is preliminary data.</text>
</comment>
<keyword evidence="2" id="KW-0472">Membrane</keyword>
<reference evidence="4" key="2">
    <citation type="journal article" date="2021" name="Microbiome">
        <title>Successional dynamics and alternative stable states in a saline activated sludge microbial community over 9 years.</title>
        <authorList>
            <person name="Wang Y."/>
            <person name="Ye J."/>
            <person name="Ju F."/>
            <person name="Liu L."/>
            <person name="Boyd J.A."/>
            <person name="Deng Y."/>
            <person name="Parks D.H."/>
            <person name="Jiang X."/>
            <person name="Yin X."/>
            <person name="Woodcroft B.J."/>
            <person name="Tyson G.W."/>
            <person name="Hugenholtz P."/>
            <person name="Polz M.F."/>
            <person name="Zhang T."/>
        </authorList>
    </citation>
    <scope>NUCLEOTIDE SEQUENCE</scope>
    <source>
        <strain evidence="4">HKST-UBA03</strain>
    </source>
</reference>
<gene>
    <name evidence="4" type="ORF">KC614_03645</name>
</gene>
<evidence type="ECO:0000313" key="4">
    <source>
        <dbReference type="EMBL" id="MCA9392270.1"/>
    </source>
</evidence>
<keyword evidence="4" id="KW-0326">Glycosidase</keyword>
<feature type="domain" description="Phosphodiester glycosidase" evidence="3">
    <location>
        <begin position="246"/>
        <end position="419"/>
    </location>
</feature>
<dbReference type="Pfam" id="PF09992">
    <property type="entry name" value="NAGPA"/>
    <property type="match status" value="1"/>
</dbReference>
<protein>
    <submittedName>
        <fullName evidence="4">Phosphodiester glycosidase family protein</fullName>
    </submittedName>
</protein>
<dbReference type="AlphaFoldDB" id="A0A955LKL9"/>
<feature type="transmembrane region" description="Helical" evidence="2">
    <location>
        <begin position="12"/>
        <end position="33"/>
    </location>
</feature>
<dbReference type="PANTHER" id="PTHR40446:SF2">
    <property type="entry name" value="N-ACETYLGLUCOSAMINE-1-PHOSPHODIESTER ALPHA-N-ACETYLGLUCOSAMINIDASE"/>
    <property type="match status" value="1"/>
</dbReference>
<keyword evidence="4" id="KW-0378">Hydrolase</keyword>
<dbReference type="InterPro" id="IPR018711">
    <property type="entry name" value="NAGPA"/>
</dbReference>
<evidence type="ECO:0000256" key="1">
    <source>
        <dbReference type="SAM" id="Coils"/>
    </source>
</evidence>
<evidence type="ECO:0000259" key="3">
    <source>
        <dbReference type="Pfam" id="PF09992"/>
    </source>
</evidence>
<reference evidence="4" key="1">
    <citation type="submission" date="2020-04" db="EMBL/GenBank/DDBJ databases">
        <authorList>
            <person name="Zhang T."/>
        </authorList>
    </citation>
    <scope>NUCLEOTIDE SEQUENCE</scope>
    <source>
        <strain evidence="4">HKST-UBA03</strain>
    </source>
</reference>